<accession>A0A073CFL3</accession>
<organism evidence="1 2">
    <name type="scientific">Planktothrix agardhii (strain NIVA-CYA 126/8)</name>
    <dbReference type="NCBI Taxonomy" id="388467"/>
    <lineage>
        <taxon>Bacteria</taxon>
        <taxon>Bacillati</taxon>
        <taxon>Cyanobacteriota</taxon>
        <taxon>Cyanophyceae</taxon>
        <taxon>Oscillatoriophycideae</taxon>
        <taxon>Oscillatoriales</taxon>
        <taxon>Microcoleaceae</taxon>
        <taxon>Planktothrix</taxon>
    </lineage>
</organism>
<evidence type="ECO:0000313" key="2">
    <source>
        <dbReference type="Proteomes" id="UP000027395"/>
    </source>
</evidence>
<dbReference type="PATRIC" id="fig|388467.6.peg.1867"/>
<keyword evidence="2" id="KW-1185">Reference proteome</keyword>
<dbReference type="EMBL" id="CM002803">
    <property type="protein sequence ID" value="KEI66901.1"/>
    <property type="molecule type" value="Genomic_DNA"/>
</dbReference>
<dbReference type="Proteomes" id="UP000027395">
    <property type="component" value="Chromosome"/>
</dbReference>
<proteinExistence type="predicted"/>
<sequence length="117" mass="13401">MSNPPLRGLGNVRAGSPEFLSTIINLNKPAQPHNRNQYQPDFINVKFGWGGAGLLRLFVRFEKFCRTHPYGFYFNNWVRNRVSFLATGEILLPPLARIWSLSANSVVKLKIVKKMRV</sequence>
<dbReference type="AlphaFoldDB" id="A0A073CFL3"/>
<dbReference type="STRING" id="388467.A19Y_1922"/>
<reference evidence="1 2" key="1">
    <citation type="journal article" date="2014" name="Appl. Environ. Microbiol.">
        <title>Elucidation of insertion elements encoded on plasmids and in vitro construction of shuttle vectors from the toxic cyanobacterium Planktothrix.</title>
        <authorList>
            <person name="Christiansen G."/>
            <person name="Goesmann A."/>
            <person name="Kurmayer R."/>
        </authorList>
    </citation>
    <scope>NUCLEOTIDE SEQUENCE [LARGE SCALE GENOMIC DNA]</scope>
    <source>
        <strain evidence="1 2">NIVA-CYA 126/8</strain>
    </source>
</reference>
<dbReference type="HOGENOM" id="CLU_2082651_0_0_3"/>
<evidence type="ECO:0000313" key="1">
    <source>
        <dbReference type="EMBL" id="KEI66901.1"/>
    </source>
</evidence>
<protein>
    <submittedName>
        <fullName evidence="1">Uncharacterized protein</fullName>
    </submittedName>
</protein>
<name>A0A073CFL3_PLAA1</name>
<gene>
    <name evidence="1" type="ORF">A19Y_1922</name>
</gene>